<keyword evidence="5 7" id="KW-1133">Transmembrane helix</keyword>
<feature type="transmembrane region" description="Helical" evidence="7">
    <location>
        <begin position="30"/>
        <end position="50"/>
    </location>
</feature>
<organism evidence="8 9">
    <name type="scientific">Williamsia sterculiae</name>
    <dbReference type="NCBI Taxonomy" id="1344003"/>
    <lineage>
        <taxon>Bacteria</taxon>
        <taxon>Bacillati</taxon>
        <taxon>Actinomycetota</taxon>
        <taxon>Actinomycetes</taxon>
        <taxon>Mycobacteriales</taxon>
        <taxon>Nocardiaceae</taxon>
        <taxon>Williamsia</taxon>
    </lineage>
</organism>
<feature type="transmembrane region" description="Helical" evidence="7">
    <location>
        <begin position="62"/>
        <end position="81"/>
    </location>
</feature>
<accession>A0A1N7CM87</accession>
<proteinExistence type="inferred from homology"/>
<feature type="transmembrane region" description="Helical" evidence="7">
    <location>
        <begin position="6"/>
        <end position="23"/>
    </location>
</feature>
<evidence type="ECO:0000313" key="9">
    <source>
        <dbReference type="Proteomes" id="UP000186218"/>
    </source>
</evidence>
<protein>
    <submittedName>
        <fullName evidence="8">Uncharacterized membrane protein YeaQ/YmgE, transglycosylase-associated protein family</fullName>
    </submittedName>
</protein>
<keyword evidence="4 7" id="KW-0812">Transmembrane</keyword>
<evidence type="ECO:0000256" key="4">
    <source>
        <dbReference type="ARBA" id="ARBA00022692"/>
    </source>
</evidence>
<keyword evidence="6 7" id="KW-0472">Membrane</keyword>
<dbReference type="Pfam" id="PF04226">
    <property type="entry name" value="Transgly_assoc"/>
    <property type="match status" value="1"/>
</dbReference>
<dbReference type="PANTHER" id="PTHR33884">
    <property type="entry name" value="UPF0410 PROTEIN YMGE"/>
    <property type="match status" value="1"/>
</dbReference>
<dbReference type="PANTHER" id="PTHR33884:SF3">
    <property type="entry name" value="UPF0410 PROTEIN YMGE"/>
    <property type="match status" value="1"/>
</dbReference>
<dbReference type="InterPro" id="IPR007341">
    <property type="entry name" value="Transgly_assoc"/>
</dbReference>
<dbReference type="RefSeq" id="WP_076476291.1">
    <property type="nucleotide sequence ID" value="NZ_FTNT01000001.1"/>
</dbReference>
<keyword evidence="3" id="KW-1003">Cell membrane</keyword>
<evidence type="ECO:0000256" key="2">
    <source>
        <dbReference type="ARBA" id="ARBA00011006"/>
    </source>
</evidence>
<reference evidence="8 9" key="1">
    <citation type="submission" date="2017-01" db="EMBL/GenBank/DDBJ databases">
        <authorList>
            <person name="Mah S.A."/>
            <person name="Swanson W.J."/>
            <person name="Moy G.W."/>
            <person name="Vacquier V.D."/>
        </authorList>
    </citation>
    <scope>NUCLEOTIDE SEQUENCE [LARGE SCALE GENOMIC DNA]</scope>
    <source>
        <strain evidence="8 9">CPCC 203464</strain>
    </source>
</reference>
<evidence type="ECO:0000256" key="3">
    <source>
        <dbReference type="ARBA" id="ARBA00022475"/>
    </source>
</evidence>
<gene>
    <name evidence="8" type="ORF">SAMN05445060_0218</name>
</gene>
<evidence type="ECO:0000256" key="7">
    <source>
        <dbReference type="SAM" id="Phobius"/>
    </source>
</evidence>
<comment type="similarity">
    <text evidence="2">Belongs to the UPF0410 family.</text>
</comment>
<sequence length="96" mass="10000">MIGTIISAIVVGLIVGGLARLIMPGKQSIGIIMTILLGIIGSAIGSWLTYKLGYNNSNGGWEVIPFIVGIVVAIILIGIYVRISGGRALKRAGQTH</sequence>
<dbReference type="EMBL" id="FTNT01000001">
    <property type="protein sequence ID" value="SIR64514.1"/>
    <property type="molecule type" value="Genomic_DNA"/>
</dbReference>
<evidence type="ECO:0000256" key="5">
    <source>
        <dbReference type="ARBA" id="ARBA00022989"/>
    </source>
</evidence>
<comment type="subcellular location">
    <subcellularLocation>
        <location evidence="1">Cell membrane</location>
        <topology evidence="1">Multi-pass membrane protein</topology>
    </subcellularLocation>
</comment>
<evidence type="ECO:0000256" key="6">
    <source>
        <dbReference type="ARBA" id="ARBA00023136"/>
    </source>
</evidence>
<name>A0A1N7CM87_9NOCA</name>
<evidence type="ECO:0000256" key="1">
    <source>
        <dbReference type="ARBA" id="ARBA00004651"/>
    </source>
</evidence>
<dbReference type="Proteomes" id="UP000186218">
    <property type="component" value="Unassembled WGS sequence"/>
</dbReference>
<dbReference type="GO" id="GO:0005886">
    <property type="term" value="C:plasma membrane"/>
    <property type="evidence" value="ECO:0007669"/>
    <property type="project" value="UniProtKB-SubCell"/>
</dbReference>
<dbReference type="STRING" id="1344003.SAMN05445060_0218"/>
<evidence type="ECO:0000313" key="8">
    <source>
        <dbReference type="EMBL" id="SIR64514.1"/>
    </source>
</evidence>
<keyword evidence="9" id="KW-1185">Reference proteome</keyword>
<dbReference type="AlphaFoldDB" id="A0A1N7CM87"/>